<dbReference type="Gene3D" id="3.40.50.1440">
    <property type="entry name" value="Tubulin/FtsZ, GTPase domain"/>
    <property type="match status" value="1"/>
</dbReference>
<dbReference type="Proteomes" id="UP001447842">
    <property type="component" value="Chromosome"/>
</dbReference>
<evidence type="ECO:0000256" key="7">
    <source>
        <dbReference type="SAM" id="MobiDB-lite"/>
    </source>
</evidence>
<reference evidence="10 11" key="1">
    <citation type="submission" date="2024-03" db="EMBL/GenBank/DDBJ databases">
        <title>Sulfurimonas sp. HSL3-1.</title>
        <authorList>
            <person name="Wang S."/>
        </authorList>
    </citation>
    <scope>NUCLEOTIDE SEQUENCE [LARGE SCALE GENOMIC DNA]</scope>
    <source>
        <strain evidence="10 11">HSL3-1</strain>
    </source>
</reference>
<organism evidence="10 11">
    <name type="scientific">Sulfurimonas diazotrophicus</name>
    <dbReference type="NCBI Taxonomy" id="3131939"/>
    <lineage>
        <taxon>Bacteria</taxon>
        <taxon>Pseudomonadati</taxon>
        <taxon>Campylobacterota</taxon>
        <taxon>Epsilonproteobacteria</taxon>
        <taxon>Campylobacterales</taxon>
        <taxon>Sulfurimonadaceae</taxon>
        <taxon>Sulfurimonas</taxon>
    </lineage>
</organism>
<dbReference type="GO" id="GO:0051301">
    <property type="term" value="P:cell division"/>
    <property type="evidence" value="ECO:0007669"/>
    <property type="project" value="UniProtKB-KW"/>
</dbReference>
<dbReference type="Pfam" id="PF00091">
    <property type="entry name" value="Tubulin"/>
    <property type="match status" value="1"/>
</dbReference>
<feature type="binding site" evidence="4">
    <location>
        <begin position="27"/>
        <end position="31"/>
    </location>
    <ligand>
        <name>GTP</name>
        <dbReference type="ChEBI" id="CHEBI:37565"/>
    </ligand>
</feature>
<evidence type="ECO:0000313" key="11">
    <source>
        <dbReference type="Proteomes" id="UP001447842"/>
    </source>
</evidence>
<evidence type="ECO:0000256" key="3">
    <source>
        <dbReference type="ARBA" id="ARBA00023134"/>
    </source>
</evidence>
<evidence type="ECO:0000256" key="4">
    <source>
        <dbReference type="HAMAP-Rule" id="MF_00909"/>
    </source>
</evidence>
<dbReference type="InterPro" id="IPR036525">
    <property type="entry name" value="Tubulin/FtsZ_GTPase_sf"/>
</dbReference>
<comment type="function">
    <text evidence="4 6">Essential cell division protein that forms a contractile ring structure (Z ring) at the future cell division site. The regulation of the ring assembly controls the timing and the location of cell division. One of the functions of the FtsZ ring is to recruit other cell division proteins to the septum to produce a new cell wall between the dividing cells. Binds GTP and shows GTPase activity.</text>
</comment>
<keyword evidence="11" id="KW-1185">Reference proteome</keyword>
<comment type="subunit">
    <text evidence="4">Homodimer. Polymerizes to form a dynamic ring structure in a strictly GTP-dependent manner. Interacts directly with several other division proteins.</text>
</comment>
<dbReference type="PANTHER" id="PTHR30314">
    <property type="entry name" value="CELL DIVISION PROTEIN FTSZ-RELATED"/>
    <property type="match status" value="1"/>
</dbReference>
<feature type="binding site" evidence="4">
    <location>
        <position position="193"/>
    </location>
    <ligand>
        <name>GTP</name>
        <dbReference type="ChEBI" id="CHEBI:37565"/>
    </ligand>
</feature>
<keyword evidence="2 4" id="KW-0547">Nucleotide-binding</keyword>
<evidence type="ECO:0000259" key="9">
    <source>
        <dbReference type="SMART" id="SM00865"/>
    </source>
</evidence>
<name>A0ABZ3HBR7_9BACT</name>
<feature type="domain" description="Tubulin/FtsZ GTPase" evidence="8">
    <location>
        <begin position="19"/>
        <end position="211"/>
    </location>
</feature>
<dbReference type="InterPro" id="IPR000158">
    <property type="entry name" value="Cell_div_FtsZ"/>
</dbReference>
<evidence type="ECO:0000256" key="1">
    <source>
        <dbReference type="ARBA" id="ARBA00009690"/>
    </source>
</evidence>
<dbReference type="SUPFAM" id="SSF55307">
    <property type="entry name" value="Tubulin C-terminal domain-like"/>
    <property type="match status" value="1"/>
</dbReference>
<dbReference type="CDD" id="cd02201">
    <property type="entry name" value="FtsZ_type1"/>
    <property type="match status" value="1"/>
</dbReference>
<evidence type="ECO:0000256" key="2">
    <source>
        <dbReference type="ARBA" id="ARBA00022741"/>
    </source>
</evidence>
<keyword evidence="4 6" id="KW-0132">Cell division</keyword>
<dbReference type="NCBIfam" id="TIGR00065">
    <property type="entry name" value="ftsZ"/>
    <property type="match status" value="1"/>
</dbReference>
<dbReference type="InterPro" id="IPR018316">
    <property type="entry name" value="Tubulin/FtsZ_2-layer-sand-dom"/>
</dbReference>
<comment type="subcellular location">
    <subcellularLocation>
        <location evidence="4">Cytoplasm</location>
    </subcellularLocation>
    <text evidence="4">Assembles at midcell at the inner surface of the cytoplasmic membrane.</text>
</comment>
<feature type="binding site" evidence="4">
    <location>
        <position position="145"/>
    </location>
    <ligand>
        <name>GTP</name>
        <dbReference type="ChEBI" id="CHEBI:37565"/>
    </ligand>
</feature>
<dbReference type="RefSeq" id="WP_345971074.1">
    <property type="nucleotide sequence ID" value="NZ_CP147920.1"/>
</dbReference>
<dbReference type="SUPFAM" id="SSF52490">
    <property type="entry name" value="Tubulin nucleotide-binding domain-like"/>
    <property type="match status" value="1"/>
</dbReference>
<feature type="region of interest" description="Disordered" evidence="7">
    <location>
        <begin position="330"/>
        <end position="364"/>
    </location>
</feature>
<dbReference type="HAMAP" id="MF_00909">
    <property type="entry name" value="FtsZ"/>
    <property type="match status" value="1"/>
</dbReference>
<evidence type="ECO:0000256" key="6">
    <source>
        <dbReference type="RuleBase" id="RU000631"/>
    </source>
</evidence>
<feature type="domain" description="Tubulin/FtsZ 2-layer sandwich" evidence="9">
    <location>
        <begin position="215"/>
        <end position="334"/>
    </location>
</feature>
<dbReference type="SMART" id="SM00864">
    <property type="entry name" value="Tubulin"/>
    <property type="match status" value="1"/>
</dbReference>
<gene>
    <name evidence="4 10" type="primary">ftsZ</name>
    <name evidence="10" type="ORF">WCY31_04535</name>
</gene>
<dbReference type="EMBL" id="CP147920">
    <property type="protein sequence ID" value="XAU15975.1"/>
    <property type="molecule type" value="Genomic_DNA"/>
</dbReference>
<dbReference type="Gene3D" id="3.30.1330.20">
    <property type="entry name" value="Tubulin/FtsZ, C-terminal domain"/>
    <property type="match status" value="1"/>
</dbReference>
<keyword evidence="4" id="KW-0963">Cytoplasm</keyword>
<evidence type="ECO:0000313" key="10">
    <source>
        <dbReference type="EMBL" id="XAU15975.1"/>
    </source>
</evidence>
<dbReference type="InterPro" id="IPR020805">
    <property type="entry name" value="Cell_div_FtsZ_CS"/>
</dbReference>
<dbReference type="PANTHER" id="PTHR30314:SF3">
    <property type="entry name" value="MITOCHONDRIAL DIVISION PROTEIN FSZA"/>
    <property type="match status" value="1"/>
</dbReference>
<evidence type="ECO:0000259" key="8">
    <source>
        <dbReference type="SMART" id="SM00864"/>
    </source>
</evidence>
<sequence length="383" mass="40112">MGSDNMFKIEETTANNGARIVAIGVGGGGGNMIGHMINEGVDGIEMVVANTDAQVLQTSFAPVKIQMGSRLTKGLGAGMKPSVGKDSAIENYDDIRSAIEGADIVFIAAGLGGGTGTGAAPVIAQIARDVGALTISVVTKPFAFEGRKRLKLAEQGLAELKKESDSIVVIPNDKLLSIIDKNLGLKESFKIVDAVLAQAVSGTSGVILSSGDNDINLDFADLKTVMCHHGMALMGVGEHQGDNAAYEAIRAAIESPLLDNMSINGAMGVLVHFTMHPDFPMISIGEAMGVVEESADENADVIFGTTTDATLAIDYIKITLVATGFDHEEAPKKAPSINNDSYDAPAQETPAASRTVSRPRMVVGGDLSDDYLDVPTYMRQQKD</sequence>
<dbReference type="Pfam" id="PF12327">
    <property type="entry name" value="FtsZ_C"/>
    <property type="match status" value="1"/>
</dbReference>
<dbReference type="InterPro" id="IPR037103">
    <property type="entry name" value="Tubulin/FtsZ-like_C"/>
</dbReference>
<accession>A0ABZ3HBR7</accession>
<keyword evidence="4 6" id="KW-0717">Septation</keyword>
<dbReference type="InterPro" id="IPR045061">
    <property type="entry name" value="FtsZ/CetZ"/>
</dbReference>
<keyword evidence="3 4" id="KW-0342">GTP-binding</keyword>
<dbReference type="PRINTS" id="PR00423">
    <property type="entry name" value="CELLDVISFTSZ"/>
</dbReference>
<keyword evidence="4 6" id="KW-0131">Cell cycle</keyword>
<proteinExistence type="inferred from homology"/>
<feature type="binding site" evidence="4">
    <location>
        <begin position="114"/>
        <end position="116"/>
    </location>
    <ligand>
        <name>GTP</name>
        <dbReference type="ChEBI" id="CHEBI:37565"/>
    </ligand>
</feature>
<dbReference type="InterPro" id="IPR008280">
    <property type="entry name" value="Tub_FtsZ_C"/>
</dbReference>
<evidence type="ECO:0000256" key="5">
    <source>
        <dbReference type="NCBIfam" id="TIGR00065"/>
    </source>
</evidence>
<protein>
    <recommendedName>
        <fullName evidence="4 5">Cell division protein FtsZ</fullName>
    </recommendedName>
</protein>
<dbReference type="InterPro" id="IPR024757">
    <property type="entry name" value="FtsZ_C"/>
</dbReference>
<feature type="binding site" evidence="4">
    <location>
        <position position="149"/>
    </location>
    <ligand>
        <name>GTP</name>
        <dbReference type="ChEBI" id="CHEBI:37565"/>
    </ligand>
</feature>
<dbReference type="InterPro" id="IPR003008">
    <property type="entry name" value="Tubulin_FtsZ_GTPase"/>
</dbReference>
<dbReference type="PROSITE" id="PS01135">
    <property type="entry name" value="FTSZ_2"/>
    <property type="match status" value="1"/>
</dbReference>
<dbReference type="SMART" id="SM00865">
    <property type="entry name" value="Tubulin_C"/>
    <property type="match status" value="1"/>
</dbReference>
<comment type="similarity">
    <text evidence="1 4 6">Belongs to the FtsZ family.</text>
</comment>